<dbReference type="Proteomes" id="UP001497383">
    <property type="component" value="Chromosome 7"/>
</dbReference>
<feature type="domain" description="Origin recognition complex subunit 4 C-terminal" evidence="8">
    <location>
        <begin position="356"/>
        <end position="574"/>
    </location>
</feature>
<protein>
    <recommendedName>
        <fullName evidence="11">Origin recognition complex subunit 4</fullName>
    </recommendedName>
</protein>
<organism evidence="9 10">
    <name type="scientific">Lodderomyces beijingensis</name>
    <dbReference type="NCBI Taxonomy" id="1775926"/>
    <lineage>
        <taxon>Eukaryota</taxon>
        <taxon>Fungi</taxon>
        <taxon>Dikarya</taxon>
        <taxon>Ascomycota</taxon>
        <taxon>Saccharomycotina</taxon>
        <taxon>Pichiomycetes</taxon>
        <taxon>Debaryomycetaceae</taxon>
        <taxon>Candida/Lodderomyces clade</taxon>
        <taxon>Lodderomyces</taxon>
    </lineage>
</organism>
<evidence type="ECO:0000313" key="10">
    <source>
        <dbReference type="Proteomes" id="UP001497383"/>
    </source>
</evidence>
<keyword evidence="10" id="KW-1185">Reference proteome</keyword>
<keyword evidence="5" id="KW-0539">Nucleus</keyword>
<evidence type="ECO:0000256" key="1">
    <source>
        <dbReference type="ARBA" id="ARBA00004123"/>
    </source>
</evidence>
<evidence type="ECO:0008006" key="11">
    <source>
        <dbReference type="Google" id="ProtNLM"/>
    </source>
</evidence>
<evidence type="ECO:0000259" key="8">
    <source>
        <dbReference type="Pfam" id="PF14629"/>
    </source>
</evidence>
<evidence type="ECO:0000256" key="5">
    <source>
        <dbReference type="ARBA" id="ARBA00023242"/>
    </source>
</evidence>
<comment type="subcellular location">
    <subcellularLocation>
        <location evidence="1">Nucleus</location>
    </subcellularLocation>
</comment>
<sequence length="587" mass="65934">MSQPQGSEEDSEGEFPESEKSFISRSSQDSHLKSSDVVPEQQGTSSRKRRSTKLLVEEIKIKQNKEGKKKTKLHKKYKKIEHIEIRDVPLADIDSSQTFPPQSNAIHTPSEAITSNYANQVDQQAPIPDEDLQKIKSHVLHKLNGNFKPRKQSSLEDAVRAVHEIIQRTVFDRESHSMLVLGPRASGKTSIVKQALKQLREEHGEYFISVELNSAVHSDDGGALREIARQLDVKVLDYYDDAPEDHTSSVEKKSINETFSNILQILSNGQKDQNSSSTPLIFVIDEFEKFTASHRQTLLYNLLDLSQNSSIPITVIGLSTKMNVKDSLEKRVSSRFSQRILSIAQSQSYSDFLQEAKTNISLSEEFINSLQQRESGLRWNEELELLFEREKNNFGSIHNQNFHTVKNFAILNNTYKLIVAAAQSQPPLLLGSDCFAKLAASMPSHNFPQAAIGSLSKTELLLMIAASRWTERYDSHTINFNLAYTEYSQMVKDPNVGKTGSSLNSLSYIQVQRRSYSRKLLRNSWEVLYKSGLLVDPQASNGGLGVADTRSKSGIIEENSLVALDVSLADLNTYVPEGSPLKKYVTI</sequence>
<feature type="compositionally biased region" description="Basic and acidic residues" evidence="6">
    <location>
        <begin position="17"/>
        <end position="34"/>
    </location>
</feature>
<dbReference type="SUPFAM" id="SSF52540">
    <property type="entry name" value="P-loop containing nucleoside triphosphate hydrolases"/>
    <property type="match status" value="1"/>
</dbReference>
<dbReference type="InterPro" id="IPR041664">
    <property type="entry name" value="AAA_16"/>
</dbReference>
<dbReference type="Gene3D" id="3.40.50.300">
    <property type="entry name" value="P-loop containing nucleotide triphosphate hydrolases"/>
    <property type="match status" value="1"/>
</dbReference>
<keyword evidence="4" id="KW-0238">DNA-binding</keyword>
<evidence type="ECO:0000259" key="7">
    <source>
        <dbReference type="Pfam" id="PF13191"/>
    </source>
</evidence>
<gene>
    <name evidence="9" type="ORF">LODBEIA_P55070</name>
</gene>
<dbReference type="InterPro" id="IPR016527">
    <property type="entry name" value="ORC4"/>
</dbReference>
<dbReference type="InterPro" id="IPR032705">
    <property type="entry name" value="ORC4_C"/>
</dbReference>
<comment type="similarity">
    <text evidence="2">Belongs to the ORC4 family.</text>
</comment>
<dbReference type="EMBL" id="OZ022411">
    <property type="protein sequence ID" value="CAK9441639.1"/>
    <property type="molecule type" value="Genomic_DNA"/>
</dbReference>
<dbReference type="RefSeq" id="XP_066832445.1">
    <property type="nucleotide sequence ID" value="XM_066975847.1"/>
</dbReference>
<reference evidence="9 10" key="1">
    <citation type="submission" date="2024-03" db="EMBL/GenBank/DDBJ databases">
        <authorList>
            <person name="Brejova B."/>
        </authorList>
    </citation>
    <scope>NUCLEOTIDE SEQUENCE [LARGE SCALE GENOMIC DNA]</scope>
    <source>
        <strain evidence="9 10">CBS 14171</strain>
    </source>
</reference>
<accession>A0ABP0ZUF6</accession>
<dbReference type="Pfam" id="PF14629">
    <property type="entry name" value="ORC4_C"/>
    <property type="match status" value="1"/>
</dbReference>
<dbReference type="PANTHER" id="PTHR12087:SF0">
    <property type="entry name" value="ORIGIN RECOGNITION COMPLEX SUBUNIT 4"/>
    <property type="match status" value="1"/>
</dbReference>
<feature type="compositionally biased region" description="Acidic residues" evidence="6">
    <location>
        <begin position="7"/>
        <end position="16"/>
    </location>
</feature>
<evidence type="ECO:0000313" key="9">
    <source>
        <dbReference type="EMBL" id="CAK9441639.1"/>
    </source>
</evidence>
<name>A0ABP0ZUF6_9ASCO</name>
<dbReference type="PANTHER" id="PTHR12087">
    <property type="entry name" value="ORIGIN RECOGNITION COMPLEX SUBUNIT 4"/>
    <property type="match status" value="1"/>
</dbReference>
<evidence type="ECO:0000256" key="2">
    <source>
        <dbReference type="ARBA" id="ARBA00005334"/>
    </source>
</evidence>
<feature type="region of interest" description="Disordered" evidence="6">
    <location>
        <begin position="1"/>
        <end position="53"/>
    </location>
</feature>
<dbReference type="GeneID" id="92210703"/>
<evidence type="ECO:0000256" key="3">
    <source>
        <dbReference type="ARBA" id="ARBA00022705"/>
    </source>
</evidence>
<proteinExistence type="inferred from homology"/>
<feature type="domain" description="Orc1-like AAA ATPase" evidence="7">
    <location>
        <begin position="157"/>
        <end position="316"/>
    </location>
</feature>
<dbReference type="Pfam" id="PF13191">
    <property type="entry name" value="AAA_16"/>
    <property type="match status" value="1"/>
</dbReference>
<evidence type="ECO:0000256" key="4">
    <source>
        <dbReference type="ARBA" id="ARBA00023125"/>
    </source>
</evidence>
<dbReference type="InterPro" id="IPR027417">
    <property type="entry name" value="P-loop_NTPase"/>
</dbReference>
<evidence type="ECO:0000256" key="6">
    <source>
        <dbReference type="SAM" id="MobiDB-lite"/>
    </source>
</evidence>
<keyword evidence="3" id="KW-0235">DNA replication</keyword>